<sequence>MIGPLGLGVRMDDAAIGVVGVITLKKATQRSRADPTQTTNTIQNSESNITFRFQFPATSTSQ</sequence>
<reference evidence="1 2" key="1">
    <citation type="submission" date="2020-06" db="EMBL/GenBank/DDBJ databases">
        <title>Transcriptomic and genomic resources for Thalictrum thalictroides and T. hernandezii: Facilitating candidate gene discovery in an emerging model plant lineage.</title>
        <authorList>
            <person name="Arias T."/>
            <person name="Riano-Pachon D.M."/>
            <person name="Di Stilio V.S."/>
        </authorList>
    </citation>
    <scope>NUCLEOTIDE SEQUENCE [LARGE SCALE GENOMIC DNA]</scope>
    <source>
        <strain evidence="2">cv. WT478/WT964</strain>
        <tissue evidence="1">Leaves</tissue>
    </source>
</reference>
<evidence type="ECO:0000313" key="1">
    <source>
        <dbReference type="EMBL" id="KAF5190128.1"/>
    </source>
</evidence>
<evidence type="ECO:0000313" key="2">
    <source>
        <dbReference type="Proteomes" id="UP000554482"/>
    </source>
</evidence>
<proteinExistence type="predicted"/>
<dbReference type="AlphaFoldDB" id="A0A7J6W034"/>
<organism evidence="1 2">
    <name type="scientific">Thalictrum thalictroides</name>
    <name type="common">Rue-anemone</name>
    <name type="synonym">Anemone thalictroides</name>
    <dbReference type="NCBI Taxonomy" id="46969"/>
    <lineage>
        <taxon>Eukaryota</taxon>
        <taxon>Viridiplantae</taxon>
        <taxon>Streptophyta</taxon>
        <taxon>Embryophyta</taxon>
        <taxon>Tracheophyta</taxon>
        <taxon>Spermatophyta</taxon>
        <taxon>Magnoliopsida</taxon>
        <taxon>Ranunculales</taxon>
        <taxon>Ranunculaceae</taxon>
        <taxon>Thalictroideae</taxon>
        <taxon>Thalictrum</taxon>
    </lineage>
</organism>
<name>A0A7J6W034_THATH</name>
<accession>A0A7J6W034</accession>
<protein>
    <submittedName>
        <fullName evidence="1">Uncharacterized protein</fullName>
    </submittedName>
</protein>
<comment type="caution">
    <text evidence="1">The sequence shown here is derived from an EMBL/GenBank/DDBJ whole genome shotgun (WGS) entry which is preliminary data.</text>
</comment>
<dbReference type="Proteomes" id="UP000554482">
    <property type="component" value="Unassembled WGS sequence"/>
</dbReference>
<keyword evidence="2" id="KW-1185">Reference proteome</keyword>
<gene>
    <name evidence="1" type="ORF">FRX31_020285</name>
</gene>
<dbReference type="EMBL" id="JABWDY010024587">
    <property type="protein sequence ID" value="KAF5190128.1"/>
    <property type="molecule type" value="Genomic_DNA"/>
</dbReference>